<dbReference type="Proteomes" id="UP001058974">
    <property type="component" value="Chromosome 4"/>
</dbReference>
<accession>A0A9D5AQG4</accession>
<dbReference type="SUPFAM" id="SSF82153">
    <property type="entry name" value="FAS1 domain"/>
    <property type="match status" value="1"/>
</dbReference>
<dbReference type="InterPro" id="IPR036378">
    <property type="entry name" value="FAS1_dom_sf"/>
</dbReference>
<comment type="similarity">
    <text evidence="1">Belongs to the fasciclin-like AGP family.</text>
</comment>
<sequence>NLFKRSEIKHLAKNKQNMKINIVLLTLFLLITLISPIFPIKDNARDLFRATEEMQKANYFTFVMLIKMSPPDTKLEGNVTFLMPNDRMLANMTLQEGYVSNFLLRHSIPSPLLFDTLKQFPTGTTVPSLLPNCILRISNNGRRNFVINNVKIISPNLCVAGSSIRCHGIDGVLEEACSLGNNYSAPILPSPCPNNNTDISCNVSPSFSPPSPSIGDKLNPPIWIAPSSTITNTEPHKSGSPQWFFYDASFICVA</sequence>
<gene>
    <name evidence="4" type="ORF">KIW84_042349</name>
</gene>
<evidence type="ECO:0000259" key="3">
    <source>
        <dbReference type="SMART" id="SM00554"/>
    </source>
</evidence>
<keyword evidence="2" id="KW-1133">Transmembrane helix</keyword>
<dbReference type="Gramene" id="Psat04G0234900-T1">
    <property type="protein sequence ID" value="KAI5417698.1"/>
    <property type="gene ID" value="KIW84_042349"/>
</dbReference>
<comment type="caution">
    <text evidence="4">The sequence shown here is derived from an EMBL/GenBank/DDBJ whole genome shotgun (WGS) entry which is preliminary data.</text>
</comment>
<feature type="domain" description="FAS1" evidence="3">
    <location>
        <begin position="80"/>
        <end position="176"/>
    </location>
</feature>
<dbReference type="PANTHER" id="PTHR36069">
    <property type="entry name" value="EXPRESSED PROTEIN-RELATED"/>
    <property type="match status" value="1"/>
</dbReference>
<protein>
    <recommendedName>
        <fullName evidence="3">FAS1 domain-containing protein</fullName>
    </recommendedName>
</protein>
<evidence type="ECO:0000313" key="5">
    <source>
        <dbReference type="Proteomes" id="UP001058974"/>
    </source>
</evidence>
<evidence type="ECO:0000256" key="1">
    <source>
        <dbReference type="ARBA" id="ARBA00007843"/>
    </source>
</evidence>
<dbReference type="PANTHER" id="PTHR36069:SF1">
    <property type="entry name" value="EXPRESSED PROTEIN"/>
    <property type="match status" value="1"/>
</dbReference>
<keyword evidence="5" id="KW-1185">Reference proteome</keyword>
<keyword evidence="2" id="KW-0472">Membrane</keyword>
<dbReference type="Pfam" id="PF02469">
    <property type="entry name" value="Fasciclin"/>
    <property type="match status" value="1"/>
</dbReference>
<reference evidence="4 5" key="1">
    <citation type="journal article" date="2022" name="Nat. Genet.">
        <title>Improved pea reference genome and pan-genome highlight genomic features and evolutionary characteristics.</title>
        <authorList>
            <person name="Yang T."/>
            <person name="Liu R."/>
            <person name="Luo Y."/>
            <person name="Hu S."/>
            <person name="Wang D."/>
            <person name="Wang C."/>
            <person name="Pandey M.K."/>
            <person name="Ge S."/>
            <person name="Xu Q."/>
            <person name="Li N."/>
            <person name="Li G."/>
            <person name="Huang Y."/>
            <person name="Saxena R.K."/>
            <person name="Ji Y."/>
            <person name="Li M."/>
            <person name="Yan X."/>
            <person name="He Y."/>
            <person name="Liu Y."/>
            <person name="Wang X."/>
            <person name="Xiang C."/>
            <person name="Varshney R.K."/>
            <person name="Ding H."/>
            <person name="Gao S."/>
            <person name="Zong X."/>
        </authorList>
    </citation>
    <scope>NUCLEOTIDE SEQUENCE [LARGE SCALE GENOMIC DNA]</scope>
    <source>
        <strain evidence="4 5">cv. Zhongwan 6</strain>
    </source>
</reference>
<name>A0A9D5AQG4_PEA</name>
<dbReference type="InterPro" id="IPR000782">
    <property type="entry name" value="FAS1_domain"/>
</dbReference>
<dbReference type="SMART" id="SM00554">
    <property type="entry name" value="FAS1"/>
    <property type="match status" value="1"/>
</dbReference>
<feature type="transmembrane region" description="Helical" evidence="2">
    <location>
        <begin position="20"/>
        <end position="38"/>
    </location>
</feature>
<dbReference type="InterPro" id="IPR053339">
    <property type="entry name" value="FAS1_domain_protein"/>
</dbReference>
<proteinExistence type="inferred from homology"/>
<feature type="non-terminal residue" evidence="4">
    <location>
        <position position="1"/>
    </location>
</feature>
<evidence type="ECO:0000313" key="4">
    <source>
        <dbReference type="EMBL" id="KAI5417698.1"/>
    </source>
</evidence>
<dbReference type="Gene3D" id="2.30.180.10">
    <property type="entry name" value="FAS1 domain"/>
    <property type="match status" value="1"/>
</dbReference>
<dbReference type="AlphaFoldDB" id="A0A9D5AQG4"/>
<organism evidence="4 5">
    <name type="scientific">Pisum sativum</name>
    <name type="common">Garden pea</name>
    <name type="synonym">Lathyrus oleraceus</name>
    <dbReference type="NCBI Taxonomy" id="3888"/>
    <lineage>
        <taxon>Eukaryota</taxon>
        <taxon>Viridiplantae</taxon>
        <taxon>Streptophyta</taxon>
        <taxon>Embryophyta</taxon>
        <taxon>Tracheophyta</taxon>
        <taxon>Spermatophyta</taxon>
        <taxon>Magnoliopsida</taxon>
        <taxon>eudicotyledons</taxon>
        <taxon>Gunneridae</taxon>
        <taxon>Pentapetalae</taxon>
        <taxon>rosids</taxon>
        <taxon>fabids</taxon>
        <taxon>Fabales</taxon>
        <taxon>Fabaceae</taxon>
        <taxon>Papilionoideae</taxon>
        <taxon>50 kb inversion clade</taxon>
        <taxon>NPAAA clade</taxon>
        <taxon>Hologalegina</taxon>
        <taxon>IRL clade</taxon>
        <taxon>Fabeae</taxon>
        <taxon>Lathyrus</taxon>
    </lineage>
</organism>
<feature type="non-terminal residue" evidence="4">
    <location>
        <position position="254"/>
    </location>
</feature>
<keyword evidence="2" id="KW-0812">Transmembrane</keyword>
<dbReference type="EMBL" id="JAMSHJ010000004">
    <property type="protein sequence ID" value="KAI5417698.1"/>
    <property type="molecule type" value="Genomic_DNA"/>
</dbReference>
<evidence type="ECO:0000256" key="2">
    <source>
        <dbReference type="SAM" id="Phobius"/>
    </source>
</evidence>